<dbReference type="EMBL" id="JAPZVQ010000026">
    <property type="protein sequence ID" value="MDA1388287.1"/>
    <property type="molecule type" value="Genomic_DNA"/>
</dbReference>
<comment type="caution">
    <text evidence="2">The sequence shown here is derived from an EMBL/GenBank/DDBJ whole genome shotgun (WGS) entry which is preliminary data.</text>
</comment>
<dbReference type="EMBL" id="JAVDYD010000001">
    <property type="protein sequence ID" value="MDR7339052.1"/>
    <property type="molecule type" value="Genomic_DNA"/>
</dbReference>
<dbReference type="PROSITE" id="PS51318">
    <property type="entry name" value="TAT"/>
    <property type="match status" value="1"/>
</dbReference>
<gene>
    <name evidence="3" type="ORF">J2S69_002771</name>
    <name evidence="2" type="ORF">O2L01_25050</name>
</gene>
<evidence type="ECO:0000313" key="2">
    <source>
        <dbReference type="EMBL" id="MDA1388287.1"/>
    </source>
</evidence>
<protein>
    <submittedName>
        <fullName evidence="2">Uncharacterized protein</fullName>
    </submittedName>
</protein>
<dbReference type="Proteomes" id="UP001183604">
    <property type="component" value="Unassembled WGS sequence"/>
</dbReference>
<evidence type="ECO:0000313" key="5">
    <source>
        <dbReference type="Proteomes" id="UP001183604"/>
    </source>
</evidence>
<evidence type="ECO:0000256" key="1">
    <source>
        <dbReference type="SAM" id="SignalP"/>
    </source>
</evidence>
<organism evidence="2 4">
    <name type="scientific">Glycomyces lechevalierae</name>
    <dbReference type="NCBI Taxonomy" id="256034"/>
    <lineage>
        <taxon>Bacteria</taxon>
        <taxon>Bacillati</taxon>
        <taxon>Actinomycetota</taxon>
        <taxon>Actinomycetes</taxon>
        <taxon>Glycomycetales</taxon>
        <taxon>Glycomycetaceae</taxon>
        <taxon>Glycomyces</taxon>
    </lineage>
</organism>
<dbReference type="RefSeq" id="WP_270124784.1">
    <property type="nucleotide sequence ID" value="NZ_BAAAOM010000004.1"/>
</dbReference>
<keyword evidence="1" id="KW-0732">Signal</keyword>
<sequence length="339" mass="35783">MTSLDRRQFTRSLLALPAAALVGTGLGALAPAAASAAPADWNTHFLADTLSGNIMYQMRAGDGSWNTRWNEIAPNPYALYSLSAVGISKDVHVAACIGEEGPKHAIRNGTDGSWTAFSPIPSQSGPTGIVRVAATSVDSQLHVFAATRDSGDLYHTVRNADGTWWASWKLLRTFSSIDHIATTRVGTTIDTAVVSNGEILHSIRSSGGTWSGWGNIESAAGEIGDINEVTLAGIGSNLHVVALASAYRIYHGIRRADATWQRFQQVPVFSGKLPFTASAANAGGELQLGVGELIDGKQVGRHTIRRADGTWQSVRSIPTAGLPTTDNDLATLSLAATPR</sequence>
<reference evidence="2" key="1">
    <citation type="submission" date="2022-12" db="EMBL/GenBank/DDBJ databases">
        <title>Gycomyces niveus sp.nov., a novel actinomycete isolated from soil in Shouguang.</title>
        <authorList>
            <person name="Yang X."/>
        </authorList>
    </citation>
    <scope>NUCLEOTIDE SEQUENCE</scope>
    <source>
        <strain evidence="2">DSM 44724</strain>
    </source>
</reference>
<dbReference type="Proteomes" id="UP001145799">
    <property type="component" value="Unassembled WGS sequence"/>
</dbReference>
<dbReference type="SUPFAM" id="SSF89372">
    <property type="entry name" value="Fucose-specific lectin"/>
    <property type="match status" value="1"/>
</dbReference>
<feature type="signal peptide" evidence="1">
    <location>
        <begin position="1"/>
        <end position="36"/>
    </location>
</feature>
<accession>A0A9X3PNL8</accession>
<evidence type="ECO:0000313" key="3">
    <source>
        <dbReference type="EMBL" id="MDR7339052.1"/>
    </source>
</evidence>
<evidence type="ECO:0000313" key="4">
    <source>
        <dbReference type="Proteomes" id="UP001145799"/>
    </source>
</evidence>
<dbReference type="Gene3D" id="2.120.10.70">
    <property type="entry name" value="Fucose-specific lectin"/>
    <property type="match status" value="1"/>
</dbReference>
<dbReference type="AlphaFoldDB" id="A0A9X3PNL8"/>
<reference evidence="3 5" key="2">
    <citation type="submission" date="2023-07" db="EMBL/GenBank/DDBJ databases">
        <title>Sequencing the genomes of 1000 actinobacteria strains.</title>
        <authorList>
            <person name="Klenk H.-P."/>
        </authorList>
    </citation>
    <scope>NUCLEOTIDE SEQUENCE [LARGE SCALE GENOMIC DNA]</scope>
    <source>
        <strain evidence="3 5">DSM 44724</strain>
    </source>
</reference>
<proteinExistence type="predicted"/>
<name>A0A9X3PNL8_9ACTN</name>
<keyword evidence="5" id="KW-1185">Reference proteome</keyword>
<dbReference type="InterPro" id="IPR006311">
    <property type="entry name" value="TAT_signal"/>
</dbReference>
<feature type="chain" id="PRO_5040787809" evidence="1">
    <location>
        <begin position="37"/>
        <end position="339"/>
    </location>
</feature>